<gene>
    <name evidence="2" type="ORF">FB558_0403</name>
</gene>
<feature type="transmembrane region" description="Helical" evidence="1">
    <location>
        <begin position="207"/>
        <end position="226"/>
    </location>
</feature>
<dbReference type="Proteomes" id="UP000315677">
    <property type="component" value="Unassembled WGS sequence"/>
</dbReference>
<feature type="transmembrane region" description="Helical" evidence="1">
    <location>
        <begin position="22"/>
        <end position="42"/>
    </location>
</feature>
<keyword evidence="1" id="KW-1133">Transmembrane helix</keyword>
<comment type="caution">
    <text evidence="2">The sequence shown here is derived from an EMBL/GenBank/DDBJ whole genome shotgun (WGS) entry which is preliminary data.</text>
</comment>
<feature type="transmembrane region" description="Helical" evidence="1">
    <location>
        <begin position="160"/>
        <end position="178"/>
    </location>
</feature>
<reference evidence="2 3" key="1">
    <citation type="submission" date="2019-06" db="EMBL/GenBank/DDBJ databases">
        <title>Sequencing the genomes of 1000 actinobacteria strains.</title>
        <authorList>
            <person name="Klenk H.-P."/>
        </authorList>
    </citation>
    <scope>NUCLEOTIDE SEQUENCE [LARGE SCALE GENOMIC DNA]</scope>
    <source>
        <strain evidence="2 3">DSM 45301</strain>
    </source>
</reference>
<organism evidence="2 3">
    <name type="scientific">Pseudonocardia kunmingensis</name>
    <dbReference type="NCBI Taxonomy" id="630975"/>
    <lineage>
        <taxon>Bacteria</taxon>
        <taxon>Bacillati</taxon>
        <taxon>Actinomycetota</taxon>
        <taxon>Actinomycetes</taxon>
        <taxon>Pseudonocardiales</taxon>
        <taxon>Pseudonocardiaceae</taxon>
        <taxon>Pseudonocardia</taxon>
    </lineage>
</organism>
<keyword evidence="3" id="KW-1185">Reference proteome</keyword>
<keyword evidence="1" id="KW-0472">Membrane</keyword>
<keyword evidence="1" id="KW-0812">Transmembrane</keyword>
<dbReference type="EMBL" id="VFPA01000001">
    <property type="protein sequence ID" value="TQM13650.1"/>
    <property type="molecule type" value="Genomic_DNA"/>
</dbReference>
<name>A0A543DWD3_9PSEU</name>
<evidence type="ECO:0000256" key="1">
    <source>
        <dbReference type="SAM" id="Phobius"/>
    </source>
</evidence>
<dbReference type="AlphaFoldDB" id="A0A543DWD3"/>
<dbReference type="OrthoDB" id="2052735at2"/>
<evidence type="ECO:0000313" key="2">
    <source>
        <dbReference type="EMBL" id="TQM13650.1"/>
    </source>
</evidence>
<accession>A0A543DWD3</accession>
<dbReference type="RefSeq" id="WP_142047531.1">
    <property type="nucleotide sequence ID" value="NZ_VFPA01000001.1"/>
</dbReference>
<proteinExistence type="predicted"/>
<feature type="transmembrane region" description="Helical" evidence="1">
    <location>
        <begin position="54"/>
        <end position="71"/>
    </location>
</feature>
<sequence length="245" mass="26177">MSTSTDSQQVAYERYDRTTSRWGRITMLLGLLLSWAAPAYLVFFTDLQPSQAELWTGFLAVAAVFAAVWVIEPITYFPVLGPAAMYQAFMIGNIANKLLPSAIVAQVAIDAKPGTRRAELAAVTAICGAVVVHVVSLLVLVGALGTWLVGVLPESVVEVARLYIFPAIIGAVVVQLAAFVQQPRVTVIAVVVAALTQLVLVPTVPAVANFATALVVLVTMVLAWFLRNRSTQHPAPGRPETKDSP</sequence>
<protein>
    <submittedName>
        <fullName evidence="2">Uncharacterized protein</fullName>
    </submittedName>
</protein>
<feature type="transmembrane region" description="Helical" evidence="1">
    <location>
        <begin position="185"/>
        <end position="201"/>
    </location>
</feature>
<feature type="transmembrane region" description="Helical" evidence="1">
    <location>
        <begin position="120"/>
        <end position="148"/>
    </location>
</feature>
<evidence type="ECO:0000313" key="3">
    <source>
        <dbReference type="Proteomes" id="UP000315677"/>
    </source>
</evidence>